<comment type="subcellular location">
    <subcellularLocation>
        <location evidence="1">Mitochondrion</location>
    </subcellularLocation>
</comment>
<dbReference type="InterPro" id="IPR036823">
    <property type="entry name" value="Ribosomal_uS7_dom_sf"/>
</dbReference>
<dbReference type="STRING" id="6669.E9FUU9"/>
<reference evidence="10 11" key="1">
    <citation type="journal article" date="2011" name="Science">
        <title>The ecoresponsive genome of Daphnia pulex.</title>
        <authorList>
            <person name="Colbourne J.K."/>
            <person name="Pfrender M.E."/>
            <person name="Gilbert D."/>
            <person name="Thomas W.K."/>
            <person name="Tucker A."/>
            <person name="Oakley T.H."/>
            <person name="Tokishita S."/>
            <person name="Aerts A."/>
            <person name="Arnold G.J."/>
            <person name="Basu M.K."/>
            <person name="Bauer D.J."/>
            <person name="Caceres C.E."/>
            <person name="Carmel L."/>
            <person name="Casola C."/>
            <person name="Choi J.H."/>
            <person name="Detter J.C."/>
            <person name="Dong Q."/>
            <person name="Dusheyko S."/>
            <person name="Eads B.D."/>
            <person name="Frohlich T."/>
            <person name="Geiler-Samerotte K.A."/>
            <person name="Gerlach D."/>
            <person name="Hatcher P."/>
            <person name="Jogdeo S."/>
            <person name="Krijgsveld J."/>
            <person name="Kriventseva E.V."/>
            <person name="Kultz D."/>
            <person name="Laforsch C."/>
            <person name="Lindquist E."/>
            <person name="Lopez J."/>
            <person name="Manak J.R."/>
            <person name="Muller J."/>
            <person name="Pangilinan J."/>
            <person name="Patwardhan R.P."/>
            <person name="Pitluck S."/>
            <person name="Pritham E.J."/>
            <person name="Rechtsteiner A."/>
            <person name="Rho M."/>
            <person name="Rogozin I.B."/>
            <person name="Sakarya O."/>
            <person name="Salamov A."/>
            <person name="Schaack S."/>
            <person name="Shapiro H."/>
            <person name="Shiga Y."/>
            <person name="Skalitzky C."/>
            <person name="Smith Z."/>
            <person name="Souvorov A."/>
            <person name="Sung W."/>
            <person name="Tang Z."/>
            <person name="Tsuchiya D."/>
            <person name="Tu H."/>
            <person name="Vos H."/>
            <person name="Wang M."/>
            <person name="Wolf Y.I."/>
            <person name="Yamagata H."/>
            <person name="Yamada T."/>
            <person name="Ye Y."/>
            <person name="Shaw J.R."/>
            <person name="Andrews J."/>
            <person name="Crease T.J."/>
            <person name="Tang H."/>
            <person name="Lucas S.M."/>
            <person name="Robertson H.M."/>
            <person name="Bork P."/>
            <person name="Koonin E.V."/>
            <person name="Zdobnov E.M."/>
            <person name="Grigoriev I.V."/>
            <person name="Lynch M."/>
            <person name="Boore J.L."/>
        </authorList>
    </citation>
    <scope>NUCLEOTIDE SEQUENCE [LARGE SCALE GENOMIC DNA]</scope>
</reference>
<dbReference type="OMA" id="HELHKQC"/>
<protein>
    <recommendedName>
        <fullName evidence="7">Small ribosomal subunit protein uS7m</fullName>
    </recommendedName>
    <alternativeName>
        <fullName evidence="8">28S ribosomal protein S7, mitochondrial</fullName>
    </alternativeName>
</protein>
<dbReference type="GO" id="GO:0003735">
    <property type="term" value="F:structural constituent of ribosome"/>
    <property type="evidence" value="ECO:0000318"/>
    <property type="project" value="GO_Central"/>
</dbReference>
<dbReference type="GO" id="GO:0005743">
    <property type="term" value="C:mitochondrial inner membrane"/>
    <property type="evidence" value="ECO:0007669"/>
    <property type="project" value="UniProtKB-ARBA"/>
</dbReference>
<keyword evidence="6" id="KW-0687">Ribonucleoprotein</keyword>
<evidence type="ECO:0000256" key="1">
    <source>
        <dbReference type="ARBA" id="ARBA00004173"/>
    </source>
</evidence>
<dbReference type="GO" id="GO:0006412">
    <property type="term" value="P:translation"/>
    <property type="evidence" value="ECO:0000318"/>
    <property type="project" value="GO_Central"/>
</dbReference>
<keyword evidence="4" id="KW-0689">Ribosomal protein</keyword>
<name>E9FUU9_DAPPU</name>
<evidence type="ECO:0000313" key="11">
    <source>
        <dbReference type="Proteomes" id="UP000000305"/>
    </source>
</evidence>
<dbReference type="OrthoDB" id="9972728at2759"/>
<dbReference type="FunFam" id="1.10.455.10:FF:000004">
    <property type="entry name" value="28S ribosomal protein S7, mitochondrial"/>
    <property type="match status" value="1"/>
</dbReference>
<evidence type="ECO:0000256" key="6">
    <source>
        <dbReference type="ARBA" id="ARBA00023274"/>
    </source>
</evidence>
<keyword evidence="3" id="KW-0809">Transit peptide</keyword>
<dbReference type="KEGG" id="dpx:DAPPUDRAFT_206542"/>
<dbReference type="GO" id="GO:0003729">
    <property type="term" value="F:mRNA binding"/>
    <property type="evidence" value="ECO:0000318"/>
    <property type="project" value="GO_Central"/>
</dbReference>
<dbReference type="Gene3D" id="1.10.455.10">
    <property type="entry name" value="Ribosomal protein S7 domain"/>
    <property type="match status" value="1"/>
</dbReference>
<evidence type="ECO:0000313" key="10">
    <source>
        <dbReference type="EMBL" id="EFX88789.1"/>
    </source>
</evidence>
<dbReference type="InParanoid" id="E9FUU9"/>
<accession>E9FUU9</accession>
<dbReference type="eggNOG" id="KOG3291">
    <property type="taxonomic scope" value="Eukaryota"/>
</dbReference>
<dbReference type="InterPro" id="IPR023798">
    <property type="entry name" value="Ribosomal_uS7_dom"/>
</dbReference>
<dbReference type="GO" id="GO:0005840">
    <property type="term" value="C:ribosome"/>
    <property type="evidence" value="ECO:0000318"/>
    <property type="project" value="GO_Central"/>
</dbReference>
<feature type="domain" description="Small ribosomal subunit protein uS7" evidence="9">
    <location>
        <begin position="55"/>
        <end position="225"/>
    </location>
</feature>
<dbReference type="EMBL" id="GL732525">
    <property type="protein sequence ID" value="EFX88789.1"/>
    <property type="molecule type" value="Genomic_DNA"/>
</dbReference>
<dbReference type="HOGENOM" id="CLU_072226_0_1_1"/>
<evidence type="ECO:0000256" key="4">
    <source>
        <dbReference type="ARBA" id="ARBA00022980"/>
    </source>
</evidence>
<dbReference type="CDD" id="cd14870">
    <property type="entry name" value="uS7_Mitochondria_Mammalian"/>
    <property type="match status" value="1"/>
</dbReference>
<evidence type="ECO:0000256" key="8">
    <source>
        <dbReference type="ARBA" id="ARBA00041309"/>
    </source>
</evidence>
<keyword evidence="11" id="KW-1185">Reference proteome</keyword>
<dbReference type="AlphaFoldDB" id="E9FUU9"/>
<dbReference type="Proteomes" id="UP000000305">
    <property type="component" value="Unassembled WGS sequence"/>
</dbReference>
<dbReference type="GO" id="GO:0005763">
    <property type="term" value="C:mitochondrial small ribosomal subunit"/>
    <property type="evidence" value="ECO:0000318"/>
    <property type="project" value="GO_Central"/>
</dbReference>
<evidence type="ECO:0000256" key="3">
    <source>
        <dbReference type="ARBA" id="ARBA00022946"/>
    </source>
</evidence>
<proteinExistence type="inferred from homology"/>
<organism evidence="10 11">
    <name type="scientific">Daphnia pulex</name>
    <name type="common">Water flea</name>
    <dbReference type="NCBI Taxonomy" id="6669"/>
    <lineage>
        <taxon>Eukaryota</taxon>
        <taxon>Metazoa</taxon>
        <taxon>Ecdysozoa</taxon>
        <taxon>Arthropoda</taxon>
        <taxon>Crustacea</taxon>
        <taxon>Branchiopoda</taxon>
        <taxon>Diplostraca</taxon>
        <taxon>Cladocera</taxon>
        <taxon>Anomopoda</taxon>
        <taxon>Daphniidae</taxon>
        <taxon>Daphnia</taxon>
    </lineage>
</organism>
<dbReference type="PANTHER" id="PTHR11205">
    <property type="entry name" value="RIBOSOMAL PROTEIN S7"/>
    <property type="match status" value="1"/>
</dbReference>
<evidence type="ECO:0000259" key="9">
    <source>
        <dbReference type="Pfam" id="PF00177"/>
    </source>
</evidence>
<gene>
    <name evidence="10" type="ORF">DAPPUDRAFT_206542</name>
</gene>
<dbReference type="InterPro" id="IPR000235">
    <property type="entry name" value="Ribosomal_uS7"/>
</dbReference>
<comment type="similarity">
    <text evidence="2">Belongs to the universal ribosomal protein uS7 family.</text>
</comment>
<sequence>MSLSGLLRTLPTLNAINSSLGSLSLLSRQPYSMYKPFVKEPVYNIEQLDKLIESGEAKKREFVPVKAARNDHNVSVFYDDLTSKFINMVMVKGQKELARNLVEMGYMKVKQIQLAKYYEATTDAERAEIELNPITIFHKALENCSPVLQLTPIKRGGSTYQVPIPITENRARFLAMKWMILECREKERKIHFPERLAFELIDAFNNTGKVVKRKQDLHKQCENNRAYAHYRWG</sequence>
<evidence type="ECO:0000256" key="5">
    <source>
        <dbReference type="ARBA" id="ARBA00023128"/>
    </source>
</evidence>
<dbReference type="FunCoup" id="E9FUU9">
    <property type="interactions" value="589"/>
</dbReference>
<dbReference type="PhylomeDB" id="E9FUU9"/>
<dbReference type="SUPFAM" id="SSF47973">
    <property type="entry name" value="Ribosomal protein S7"/>
    <property type="match status" value="1"/>
</dbReference>
<dbReference type="Pfam" id="PF00177">
    <property type="entry name" value="Ribosomal_S7"/>
    <property type="match status" value="1"/>
</dbReference>
<dbReference type="GO" id="GO:0019843">
    <property type="term" value="F:rRNA binding"/>
    <property type="evidence" value="ECO:0000318"/>
    <property type="project" value="GO_Central"/>
</dbReference>
<evidence type="ECO:0000256" key="7">
    <source>
        <dbReference type="ARBA" id="ARBA00039306"/>
    </source>
</evidence>
<evidence type="ECO:0000256" key="2">
    <source>
        <dbReference type="ARBA" id="ARBA00007151"/>
    </source>
</evidence>
<keyword evidence="5" id="KW-0496">Mitochondrion</keyword>